<sequence length="73" mass="7907">MSSPLAGSLATWMPPTSPQARFHGVSGERRGTAHPPRQAFDLRHLTTYERRYEISVPHTGAEQSGGLPVPTPA</sequence>
<gene>
    <name evidence="2" type="ORF">XcfCFBP6991P_17760</name>
</gene>
<evidence type="ECO:0000313" key="2">
    <source>
        <dbReference type="EMBL" id="ATS85554.1"/>
    </source>
</evidence>
<proteinExistence type="predicted"/>
<reference evidence="2 3" key="1">
    <citation type="journal article" date="2017" name="BMC Genomics">
        <title>Xanthomonas adaptation to common bean is associated with horizontal transfers of genes encoding TAL effectors.</title>
        <authorList>
            <person name="Ruh M."/>
            <person name="Briand M."/>
            <person name="Bonneau S."/>
            <person name="Jacques M.A."/>
            <person name="Chen N.W.G."/>
        </authorList>
    </citation>
    <scope>NUCLEOTIDE SEQUENCE [LARGE SCALE GENOMIC DNA]</scope>
    <source>
        <strain evidence="2 3">CFBP6991</strain>
    </source>
</reference>
<name>A0AB33FB15_XANCI</name>
<protein>
    <submittedName>
        <fullName evidence="2">Uncharacterized protein</fullName>
    </submittedName>
</protein>
<dbReference type="AlphaFoldDB" id="A0AB33FB15"/>
<feature type="region of interest" description="Disordered" evidence="1">
    <location>
        <begin position="1"/>
        <end position="37"/>
    </location>
</feature>
<dbReference type="EMBL" id="CP021015">
    <property type="protein sequence ID" value="ATS85554.1"/>
    <property type="molecule type" value="Genomic_DNA"/>
</dbReference>
<evidence type="ECO:0000256" key="1">
    <source>
        <dbReference type="SAM" id="MobiDB-lite"/>
    </source>
</evidence>
<dbReference type="Proteomes" id="UP000230560">
    <property type="component" value="Chromosome"/>
</dbReference>
<accession>A0AB33FB15</accession>
<evidence type="ECO:0000313" key="3">
    <source>
        <dbReference type="Proteomes" id="UP000230560"/>
    </source>
</evidence>
<organism evidence="2 3">
    <name type="scientific">Xanthomonas citri pv. phaseoli var. fuscans</name>
    <dbReference type="NCBI Taxonomy" id="473423"/>
    <lineage>
        <taxon>Bacteria</taxon>
        <taxon>Pseudomonadati</taxon>
        <taxon>Pseudomonadota</taxon>
        <taxon>Gammaproteobacteria</taxon>
        <taxon>Lysobacterales</taxon>
        <taxon>Lysobacteraceae</taxon>
        <taxon>Xanthomonas</taxon>
    </lineage>
</organism>